<dbReference type="PANTHER" id="PTHR31061:SF24">
    <property type="entry name" value="LD22376P"/>
    <property type="match status" value="1"/>
</dbReference>
<comment type="caution">
    <text evidence="2">The sequence shown here is derived from an EMBL/GenBank/DDBJ whole genome shotgun (WGS) entry which is preliminary data.</text>
</comment>
<feature type="transmembrane region" description="Helical" evidence="1">
    <location>
        <begin position="206"/>
        <end position="228"/>
    </location>
</feature>
<feature type="transmembrane region" description="Helical" evidence="1">
    <location>
        <begin position="60"/>
        <end position="78"/>
    </location>
</feature>
<keyword evidence="1" id="KW-0472">Membrane</keyword>
<gene>
    <name evidence="2" type="ORF">IAB80_00075</name>
</gene>
<name>A0A9D9ISJ5_9BACT</name>
<proteinExistence type="predicted"/>
<sequence length="369" mass="40377">MEQSGRLASLDALRGFDMLFIMGLAPLIVSLCCLFPGGEGSWLAGTMAHVEWHGLSHHDTIFPLFLFIAGVSFPFSYAKQVASGAPRSRIYLKIFTRAAVLVFLGTVYNGFFNLDFAHLRIASVLGRIGLAWMFAALLFINFRTGTRVLAAAAILVGYWLLLWLCPAPDAPAGSGPFSFEGNLVGYVDRILLPGAILSGTFDPEGILSTLPAVVTAMLGMFTGEFVRIPEDRIPGGRKSLYMLLAAVALLAAGLLWSTVFPVNKKLWTSSFVCVVGAYSLGLFSLFYYVADVRGLRKWTLFFRVVGLNSITIYLAQRIIGFDGIQEFFLGGLERICPPGPAAVVGDAGYMAACWLFLYFLYRHKVFLKV</sequence>
<keyword evidence="1" id="KW-1133">Transmembrane helix</keyword>
<feature type="transmembrane region" description="Helical" evidence="1">
    <location>
        <begin position="240"/>
        <end position="260"/>
    </location>
</feature>
<protein>
    <submittedName>
        <fullName evidence="2">DUF5009 domain-containing protein</fullName>
    </submittedName>
</protein>
<reference evidence="2" key="2">
    <citation type="journal article" date="2021" name="PeerJ">
        <title>Extensive microbial diversity within the chicken gut microbiome revealed by metagenomics and culture.</title>
        <authorList>
            <person name="Gilroy R."/>
            <person name="Ravi A."/>
            <person name="Getino M."/>
            <person name="Pursley I."/>
            <person name="Horton D.L."/>
            <person name="Alikhan N.F."/>
            <person name="Baker D."/>
            <person name="Gharbi K."/>
            <person name="Hall N."/>
            <person name="Watson M."/>
            <person name="Adriaenssens E.M."/>
            <person name="Foster-Nyarko E."/>
            <person name="Jarju S."/>
            <person name="Secka A."/>
            <person name="Antonio M."/>
            <person name="Oren A."/>
            <person name="Chaudhuri R.R."/>
            <person name="La Ragione R."/>
            <person name="Hildebrand F."/>
            <person name="Pallen M.J."/>
        </authorList>
    </citation>
    <scope>NUCLEOTIDE SEQUENCE</scope>
    <source>
        <strain evidence="2">2478</strain>
    </source>
</reference>
<dbReference type="AlphaFoldDB" id="A0A9D9ISJ5"/>
<feature type="transmembrane region" description="Helical" evidence="1">
    <location>
        <begin position="12"/>
        <end position="37"/>
    </location>
</feature>
<evidence type="ECO:0000256" key="1">
    <source>
        <dbReference type="SAM" id="Phobius"/>
    </source>
</evidence>
<dbReference type="PANTHER" id="PTHR31061">
    <property type="entry name" value="LD22376P"/>
    <property type="match status" value="1"/>
</dbReference>
<feature type="transmembrane region" description="Helical" evidence="1">
    <location>
        <begin position="300"/>
        <end position="319"/>
    </location>
</feature>
<organism evidence="2 3">
    <name type="scientific">Candidatus Cryptobacteroides excrementipullorum</name>
    <dbReference type="NCBI Taxonomy" id="2840761"/>
    <lineage>
        <taxon>Bacteria</taxon>
        <taxon>Pseudomonadati</taxon>
        <taxon>Bacteroidota</taxon>
        <taxon>Bacteroidia</taxon>
        <taxon>Bacteroidales</taxon>
        <taxon>Candidatus Cryptobacteroides</taxon>
    </lineage>
</organism>
<reference evidence="2" key="1">
    <citation type="submission" date="2020-10" db="EMBL/GenBank/DDBJ databases">
        <authorList>
            <person name="Gilroy R."/>
        </authorList>
    </citation>
    <scope>NUCLEOTIDE SEQUENCE</scope>
    <source>
        <strain evidence="2">2478</strain>
    </source>
</reference>
<feature type="transmembrane region" description="Helical" evidence="1">
    <location>
        <begin position="266"/>
        <end position="288"/>
    </location>
</feature>
<keyword evidence="1" id="KW-0812">Transmembrane</keyword>
<evidence type="ECO:0000313" key="2">
    <source>
        <dbReference type="EMBL" id="MBO8477294.1"/>
    </source>
</evidence>
<feature type="transmembrane region" description="Helical" evidence="1">
    <location>
        <begin position="90"/>
        <end position="111"/>
    </location>
</feature>
<feature type="transmembrane region" description="Helical" evidence="1">
    <location>
        <begin position="339"/>
        <end position="361"/>
    </location>
</feature>
<dbReference type="EMBL" id="JADILZ010000001">
    <property type="protein sequence ID" value="MBO8477294.1"/>
    <property type="molecule type" value="Genomic_DNA"/>
</dbReference>
<feature type="transmembrane region" description="Helical" evidence="1">
    <location>
        <begin position="147"/>
        <end position="164"/>
    </location>
</feature>
<feature type="transmembrane region" description="Helical" evidence="1">
    <location>
        <begin position="117"/>
        <end position="140"/>
    </location>
</feature>
<dbReference type="Proteomes" id="UP000823771">
    <property type="component" value="Unassembled WGS sequence"/>
</dbReference>
<evidence type="ECO:0000313" key="3">
    <source>
        <dbReference type="Proteomes" id="UP000823771"/>
    </source>
</evidence>
<accession>A0A9D9ISJ5</accession>